<organism evidence="2 3">
    <name type="scientific">Cryptomeria japonica</name>
    <name type="common">Japanese cedar</name>
    <name type="synonym">Cupressus japonica</name>
    <dbReference type="NCBI Taxonomy" id="3369"/>
    <lineage>
        <taxon>Eukaryota</taxon>
        <taxon>Viridiplantae</taxon>
        <taxon>Streptophyta</taxon>
        <taxon>Embryophyta</taxon>
        <taxon>Tracheophyta</taxon>
        <taxon>Spermatophyta</taxon>
        <taxon>Pinopsida</taxon>
        <taxon>Pinidae</taxon>
        <taxon>Conifers II</taxon>
        <taxon>Cupressales</taxon>
        <taxon>Cupressaceae</taxon>
        <taxon>Cryptomeria</taxon>
    </lineage>
</organism>
<dbReference type="EMBL" id="BSEH01000041">
    <property type="protein sequence ID" value="GLJ56732.1"/>
    <property type="molecule type" value="Genomic_DNA"/>
</dbReference>
<dbReference type="Proteomes" id="UP001234787">
    <property type="component" value="Unassembled WGS sequence"/>
</dbReference>
<name>A0AAD3NQ91_CRYJA</name>
<proteinExistence type="predicted"/>
<feature type="region of interest" description="Disordered" evidence="1">
    <location>
        <begin position="46"/>
        <end position="66"/>
    </location>
</feature>
<accession>A0AAD3NQ91</accession>
<evidence type="ECO:0000256" key="1">
    <source>
        <dbReference type="SAM" id="MobiDB-lite"/>
    </source>
</evidence>
<reference evidence="2" key="1">
    <citation type="submission" date="2022-12" db="EMBL/GenBank/DDBJ databases">
        <title>Chromosome-Level Genome Assembly of Japanese Cedar (Cryptomeriajaponica D. Don).</title>
        <authorList>
            <person name="Fujino T."/>
            <person name="Yamaguchi K."/>
            <person name="Yokoyama T."/>
            <person name="Hamanaka T."/>
            <person name="Harazono Y."/>
            <person name="Kamada H."/>
            <person name="Kobayashi W."/>
            <person name="Ujino-Ihara T."/>
            <person name="Uchiyama K."/>
            <person name="Matsumoto A."/>
            <person name="Izuno A."/>
            <person name="Tsumura Y."/>
            <person name="Toyoda A."/>
            <person name="Shigenobu S."/>
            <person name="Moriguchi Y."/>
            <person name="Ueno S."/>
            <person name="Kasahara M."/>
        </authorList>
    </citation>
    <scope>NUCLEOTIDE SEQUENCE</scope>
</reference>
<sequence>MHDHLRDLGREMALELSRPHRLWHPQDLISLEERCVAYNVERPVPSRELLRGPPSKEGGLSRSVSGGDRVRLVSQSNDNLPLLTVEGLRTACPSDRQSSRPAYPRTLTFYKKFIRHLD</sequence>
<protein>
    <submittedName>
        <fullName evidence="2">Uncharacterized protein</fullName>
    </submittedName>
</protein>
<gene>
    <name evidence="2" type="ORF">SUGI_1255180</name>
</gene>
<comment type="caution">
    <text evidence="2">The sequence shown here is derived from an EMBL/GenBank/DDBJ whole genome shotgun (WGS) entry which is preliminary data.</text>
</comment>
<dbReference type="AlphaFoldDB" id="A0AAD3NQ91"/>
<evidence type="ECO:0000313" key="2">
    <source>
        <dbReference type="EMBL" id="GLJ56732.1"/>
    </source>
</evidence>
<keyword evidence="3" id="KW-1185">Reference proteome</keyword>
<evidence type="ECO:0000313" key="3">
    <source>
        <dbReference type="Proteomes" id="UP001234787"/>
    </source>
</evidence>